<dbReference type="SUPFAM" id="SSF57184">
    <property type="entry name" value="Growth factor receptor domain"/>
    <property type="match status" value="1"/>
</dbReference>
<dbReference type="InterPro" id="IPR004147">
    <property type="entry name" value="ABC1_dom"/>
</dbReference>
<proteinExistence type="predicted"/>
<dbReference type="EMBL" id="MN740012">
    <property type="protein sequence ID" value="QHT83859.1"/>
    <property type="molecule type" value="Genomic_DNA"/>
</dbReference>
<dbReference type="Pfam" id="PF03109">
    <property type="entry name" value="ABC1"/>
    <property type="match status" value="1"/>
</dbReference>
<dbReference type="GO" id="GO:0005524">
    <property type="term" value="F:ATP binding"/>
    <property type="evidence" value="ECO:0007669"/>
    <property type="project" value="InterPro"/>
</dbReference>
<dbReference type="SUPFAM" id="SSF56112">
    <property type="entry name" value="Protein kinase-like (PK-like)"/>
    <property type="match status" value="1"/>
</dbReference>
<reference evidence="2" key="1">
    <citation type="journal article" date="2020" name="Nature">
        <title>Giant virus diversity and host interactions through global metagenomics.</title>
        <authorList>
            <person name="Schulz F."/>
            <person name="Roux S."/>
            <person name="Paez-Espino D."/>
            <person name="Jungbluth S."/>
            <person name="Walsh D.A."/>
            <person name="Denef V.J."/>
            <person name="McMahon K.D."/>
            <person name="Konstantinidis K.T."/>
            <person name="Eloe-Fadrosh E.A."/>
            <person name="Kyrpides N.C."/>
            <person name="Woyke T."/>
        </authorList>
    </citation>
    <scope>NUCLEOTIDE SEQUENCE</scope>
    <source>
        <strain evidence="2">GVMAG-M-3300023184-168</strain>
    </source>
</reference>
<dbReference type="InterPro" id="IPR011009">
    <property type="entry name" value="Kinase-like_dom_sf"/>
</dbReference>
<dbReference type="PROSITE" id="PS50011">
    <property type="entry name" value="PROTEIN_KINASE_DOM"/>
    <property type="match status" value="1"/>
</dbReference>
<evidence type="ECO:0000313" key="2">
    <source>
        <dbReference type="EMBL" id="QHT83859.1"/>
    </source>
</evidence>
<dbReference type="AlphaFoldDB" id="A0A6C0HTK9"/>
<feature type="domain" description="Protein kinase" evidence="1">
    <location>
        <begin position="1"/>
        <end position="367"/>
    </location>
</feature>
<evidence type="ECO:0000259" key="1">
    <source>
        <dbReference type="PROSITE" id="PS50011"/>
    </source>
</evidence>
<protein>
    <recommendedName>
        <fullName evidence="1">Protein kinase domain-containing protein</fullName>
    </recommendedName>
</protein>
<dbReference type="GO" id="GO:0004672">
    <property type="term" value="F:protein kinase activity"/>
    <property type="evidence" value="ECO:0007669"/>
    <property type="project" value="InterPro"/>
</dbReference>
<dbReference type="InterPro" id="IPR008271">
    <property type="entry name" value="Ser/Thr_kinase_AS"/>
</dbReference>
<dbReference type="PROSITE" id="PS00108">
    <property type="entry name" value="PROTEIN_KINASE_ST"/>
    <property type="match status" value="1"/>
</dbReference>
<dbReference type="Gene3D" id="1.10.510.10">
    <property type="entry name" value="Transferase(Phosphotransferase) domain 1"/>
    <property type="match status" value="1"/>
</dbReference>
<dbReference type="InterPro" id="IPR009030">
    <property type="entry name" value="Growth_fac_rcpt_cys_sf"/>
</dbReference>
<dbReference type="InterPro" id="IPR000719">
    <property type="entry name" value="Prot_kinase_dom"/>
</dbReference>
<name>A0A6C0HTK9_9ZZZZ</name>
<accession>A0A6C0HTK9</accession>
<organism evidence="2">
    <name type="scientific">viral metagenome</name>
    <dbReference type="NCBI Taxonomy" id="1070528"/>
    <lineage>
        <taxon>unclassified sequences</taxon>
        <taxon>metagenomes</taxon>
        <taxon>organismal metagenomes</taxon>
    </lineage>
</organism>
<sequence>MSESQVIGEGTYGCVHKPQLYCKGEDTQLQNAVSKLMKKGVANNEFKEYNIIDKADPNNKYYLGIPSKCKPEHRKNKQGIYNKNSTKNCKNLKKNDPKIINNLDKYTLMIMENGGDNLEIFADKANKWDKNAESTKKMEIFWLEAHRIFLGLKTFLDNGIIHHDLKAQNIVYNEANERINFIDFGLMKKKTSIINESKKSKYGFSVNHWSFPLETLFINKNNYEYILNLSNSEKIKYINKIISDFKNDEDKDIVNAIKNLLYSISNKNDKFLNLKDVFYNCIKEYGETILFCFLKKPNNYNDFLNLCLNTIDIYGTGIGFLYVLKETYHHIDPAFADDLSKLFLNMVNGNLLKRIHVEDALNEYENILKNNGILKKYNKHFLKNELIDGSPIPLKIQKNINSINIDSLYVTAEEMKDVLDKDENALDPKHNCIAGKEYNPITKRCVKICKPGYSRDSNFRCKKNKTQKNPTPILSPKKCPYGKEINQKTMRCVNICKPGYSRDSNFHCKKNKTQKNVKIKPESGPKKCPPGKELNPKTLRCVNKCKPGYNRDKDFKCVTNKTAIRRLQKSEK</sequence>